<dbReference type="EMBL" id="BSOB01000046">
    <property type="protein sequence ID" value="GLQ94451.1"/>
    <property type="molecule type" value="Genomic_DNA"/>
</dbReference>
<evidence type="ECO:0000313" key="3">
    <source>
        <dbReference type="Proteomes" id="UP001156670"/>
    </source>
</evidence>
<evidence type="ECO:0000313" key="2">
    <source>
        <dbReference type="EMBL" id="GLQ94451.1"/>
    </source>
</evidence>
<dbReference type="Pfam" id="PF07179">
    <property type="entry name" value="SseB"/>
    <property type="match status" value="1"/>
</dbReference>
<dbReference type="RefSeq" id="WP_284322147.1">
    <property type="nucleotide sequence ID" value="NZ_BSOB01000046.1"/>
</dbReference>
<protein>
    <recommendedName>
        <fullName evidence="1">SseB protein N-terminal domain-containing protein</fullName>
    </recommendedName>
</protein>
<dbReference type="InterPro" id="IPR009839">
    <property type="entry name" value="SseB_N"/>
</dbReference>
<comment type="caution">
    <text evidence="2">The sequence shown here is derived from an EMBL/GenBank/DDBJ whole genome shotgun (WGS) entry which is preliminary data.</text>
</comment>
<accession>A0ABQ5XRS2</accession>
<dbReference type="Proteomes" id="UP001156670">
    <property type="component" value="Unassembled WGS sequence"/>
</dbReference>
<name>A0ABQ5XRS2_9GAMM</name>
<reference evidence="3" key="1">
    <citation type="journal article" date="2019" name="Int. J. Syst. Evol. Microbiol.">
        <title>The Global Catalogue of Microorganisms (GCM) 10K type strain sequencing project: providing services to taxonomists for standard genome sequencing and annotation.</title>
        <authorList>
            <consortium name="The Broad Institute Genomics Platform"/>
            <consortium name="The Broad Institute Genome Sequencing Center for Infectious Disease"/>
            <person name="Wu L."/>
            <person name="Ma J."/>
        </authorList>
    </citation>
    <scope>NUCLEOTIDE SEQUENCE [LARGE SCALE GENOMIC DNA]</scope>
    <source>
        <strain evidence="3">NBRC 111980</strain>
    </source>
</reference>
<organism evidence="2 3">
    <name type="scientific">Dyella acidisoli</name>
    <dbReference type="NCBI Taxonomy" id="1867834"/>
    <lineage>
        <taxon>Bacteria</taxon>
        <taxon>Pseudomonadati</taxon>
        <taxon>Pseudomonadota</taxon>
        <taxon>Gammaproteobacteria</taxon>
        <taxon>Lysobacterales</taxon>
        <taxon>Rhodanobacteraceae</taxon>
        <taxon>Dyella</taxon>
    </lineage>
</organism>
<evidence type="ECO:0000259" key="1">
    <source>
        <dbReference type="Pfam" id="PF07179"/>
    </source>
</evidence>
<proteinExistence type="predicted"/>
<feature type="domain" description="SseB protein N-terminal" evidence="1">
    <location>
        <begin position="15"/>
        <end position="118"/>
    </location>
</feature>
<gene>
    <name evidence="2" type="ORF">GCM10007901_34030</name>
</gene>
<sequence>MAHTEEERLESLWLHANRNAHAEAAFLRELSHQRVVVILRQAPGPGEATPERNLVQWRRETDGTAFVPIFTRAMRLPFAPPTPAQLARVPMRVLLAALGDQTYIVNPLSEASFELQAAERILLRRYIAEAHYDAEWPSRHAPWIFRLPDDALFPVAVKLAEWFNATGRVNQAFLYELTRGKESRTEIVLGLNEPPDKVLADTLTEIAIQSGVKATFFIVRFLPDEPSHREGILQAGFTPFYQRPMSLRH</sequence>
<keyword evidence="3" id="KW-1185">Reference proteome</keyword>